<dbReference type="PANTHER" id="PTHR19354">
    <property type="entry name" value="ZIPPER PUTATIVE TUMOR SUPPRESSOR 2 HOMOLOG-LIKE PROTEIN-RELATED"/>
    <property type="match status" value="1"/>
</dbReference>
<dbReference type="Proteomes" id="UP000314982">
    <property type="component" value="Unassembled WGS sequence"/>
</dbReference>
<feature type="compositionally biased region" description="Polar residues" evidence="5">
    <location>
        <begin position="204"/>
        <end position="241"/>
    </location>
</feature>
<dbReference type="GO" id="GO:0048814">
    <property type="term" value="P:regulation of dendrite morphogenesis"/>
    <property type="evidence" value="ECO:0007669"/>
    <property type="project" value="TreeGrafter"/>
</dbReference>
<feature type="region of interest" description="Disordered" evidence="5">
    <location>
        <begin position="121"/>
        <end position="153"/>
    </location>
</feature>
<keyword evidence="3 4" id="KW-0175">Coiled coil</keyword>
<dbReference type="GO" id="GO:0048167">
    <property type="term" value="P:regulation of synaptic plasticity"/>
    <property type="evidence" value="ECO:0007669"/>
    <property type="project" value="TreeGrafter"/>
</dbReference>
<organism evidence="6 7">
    <name type="scientific">Hucho hucho</name>
    <name type="common">huchen</name>
    <dbReference type="NCBI Taxonomy" id="62062"/>
    <lineage>
        <taxon>Eukaryota</taxon>
        <taxon>Metazoa</taxon>
        <taxon>Chordata</taxon>
        <taxon>Craniata</taxon>
        <taxon>Vertebrata</taxon>
        <taxon>Euteleostomi</taxon>
        <taxon>Actinopterygii</taxon>
        <taxon>Neopterygii</taxon>
        <taxon>Teleostei</taxon>
        <taxon>Protacanthopterygii</taxon>
        <taxon>Salmoniformes</taxon>
        <taxon>Salmonidae</taxon>
        <taxon>Salmoninae</taxon>
        <taxon>Hucho</taxon>
    </lineage>
</organism>
<feature type="coiled-coil region" evidence="4">
    <location>
        <begin position="386"/>
        <end position="427"/>
    </location>
</feature>
<evidence type="ECO:0000256" key="1">
    <source>
        <dbReference type="ARBA" id="ARBA00004496"/>
    </source>
</evidence>
<dbReference type="GO" id="GO:0005737">
    <property type="term" value="C:cytoplasm"/>
    <property type="evidence" value="ECO:0007669"/>
    <property type="project" value="UniProtKB-SubCell"/>
</dbReference>
<dbReference type="GO" id="GO:0043197">
    <property type="term" value="C:dendritic spine"/>
    <property type="evidence" value="ECO:0007669"/>
    <property type="project" value="TreeGrafter"/>
</dbReference>
<feature type="region of interest" description="Disordered" evidence="5">
    <location>
        <begin position="551"/>
        <end position="578"/>
    </location>
</feature>
<reference evidence="6" key="2">
    <citation type="submission" date="2025-08" db="UniProtKB">
        <authorList>
            <consortium name="Ensembl"/>
        </authorList>
    </citation>
    <scope>IDENTIFICATION</scope>
</reference>
<dbReference type="Pfam" id="PF06818">
    <property type="entry name" value="Fez1"/>
    <property type="match status" value="1"/>
</dbReference>
<feature type="compositionally biased region" description="Basic and acidic residues" evidence="5">
    <location>
        <begin position="127"/>
        <end position="147"/>
    </location>
</feature>
<reference evidence="7" key="1">
    <citation type="submission" date="2018-06" db="EMBL/GenBank/DDBJ databases">
        <title>Genome assembly of Danube salmon.</title>
        <authorList>
            <person name="Macqueen D.J."/>
            <person name="Gundappa M.K."/>
        </authorList>
    </citation>
    <scope>NUCLEOTIDE SEQUENCE [LARGE SCALE GENOMIC DNA]</scope>
</reference>
<proteinExistence type="predicted"/>
<evidence type="ECO:0000313" key="6">
    <source>
        <dbReference type="Ensembl" id="ENSHHUP00000054258.1"/>
    </source>
</evidence>
<dbReference type="Ensembl" id="ENSHHUT00000056145.1">
    <property type="protein sequence ID" value="ENSHHUP00000054258.1"/>
    <property type="gene ID" value="ENSHHUG00000032537.1"/>
</dbReference>
<feature type="region of interest" description="Disordered" evidence="5">
    <location>
        <begin position="173"/>
        <end position="265"/>
    </location>
</feature>
<keyword evidence="7" id="KW-1185">Reference proteome</keyword>
<protein>
    <submittedName>
        <fullName evidence="6">Leucine zipper tumor suppressor 1</fullName>
    </submittedName>
</protein>
<feature type="coiled-coil region" evidence="4">
    <location>
        <begin position="321"/>
        <end position="348"/>
    </location>
</feature>
<comment type="subcellular location">
    <subcellularLocation>
        <location evidence="1">Cytoplasm</location>
    </subcellularLocation>
</comment>
<reference evidence="6" key="3">
    <citation type="submission" date="2025-09" db="UniProtKB">
        <authorList>
            <consortium name="Ensembl"/>
        </authorList>
    </citation>
    <scope>IDENTIFICATION</scope>
</reference>
<evidence type="ECO:0000256" key="3">
    <source>
        <dbReference type="ARBA" id="ARBA00023054"/>
    </source>
</evidence>
<dbReference type="InterPro" id="IPR045329">
    <property type="entry name" value="LZTS"/>
</dbReference>
<evidence type="ECO:0000256" key="2">
    <source>
        <dbReference type="ARBA" id="ARBA00022490"/>
    </source>
</evidence>
<sequence>MLCHGNGNVDNISLGSCVFQVPLQQNTLKLSGHPFCFPLCSETMGSVSSLISGHSLHSKHCQATEYKLKKAGHHRKTGRSLDGLLKYSFAQGSSNNASKAISQAGRSEDFFYIKVSHKPRTTHHRGIPTEDHLGEGHFTDMEPDSRVPPKLLPMSGKLEKNIENTLIRPTAFKPVIPRSTSSTETRDNLTHLLIPPERTKDSQGPRQDTFSVTLSDSGQDSMSSLPTQSTNGSLSASTGPLSQCAGGSAHGMTHPLQPPRSTWTNGNGVRASARVAALSNGGAVKTNRDAVSIPSTQQPIPLLEETGGCNRSPISMDESLIELLEQRLLESETELQELQVSFEEKEVDTCQLFEERQRYCVEEMEGLRQRCSTKLRQVSHRAVRNHQALQLQVSHLQQDKQRLQDELARMTQEKDLTEVKLRSFEREKTQLEPTLEETQWEVCQKTGEISLLKQHLRNSQADVTHKLNDIVSLKVSLKETRAKMEALGQQNKEQEDKIRSRSVEVEVCHNELQRKKNEADLLREKVDILETDIKGIKKDLALAKEQRQQQKAKLEAQAQQRSDQSGGREGCMSTDSLQGEVERLKGELREERETQERLLNSFEHERQTWNKEKDRVIKYQNQLQFNYLQMHKKNQDLERILQELTVELESRPELNVDIHNSGLHYEDMIATEI</sequence>
<evidence type="ECO:0000313" key="7">
    <source>
        <dbReference type="Proteomes" id="UP000314982"/>
    </source>
</evidence>
<evidence type="ECO:0000256" key="4">
    <source>
        <dbReference type="SAM" id="Coils"/>
    </source>
</evidence>
<dbReference type="AlphaFoldDB" id="A0A4W5NWS7"/>
<evidence type="ECO:0000256" key="5">
    <source>
        <dbReference type="SAM" id="MobiDB-lite"/>
    </source>
</evidence>
<keyword evidence="2" id="KW-0963">Cytoplasm</keyword>
<dbReference type="PANTHER" id="PTHR19354:SF5">
    <property type="entry name" value="ZIPPER PUTATIVE TUMOR SUPPRESSOR 1-RELATED"/>
    <property type="match status" value="1"/>
</dbReference>
<accession>A0A4W5NWS7</accession>
<name>A0A4W5NWS7_9TELE</name>
<dbReference type="STRING" id="62062.ENSHHUP00000054258"/>
<dbReference type="GeneTree" id="ENSGT00940000154078"/>